<keyword evidence="2" id="KW-0808">Transferase</keyword>
<dbReference type="PANTHER" id="PTHR24045">
    <property type="match status" value="1"/>
</dbReference>
<name>A0A1M6R9Q6_XYLRU</name>
<organism evidence="5 6">
    <name type="scientific">Xylanibacter ruminicola</name>
    <name type="common">Prevotella ruminicola</name>
    <dbReference type="NCBI Taxonomy" id="839"/>
    <lineage>
        <taxon>Bacteria</taxon>
        <taxon>Pseudomonadati</taxon>
        <taxon>Bacteroidota</taxon>
        <taxon>Bacteroidia</taxon>
        <taxon>Bacteroidales</taxon>
        <taxon>Prevotellaceae</taxon>
        <taxon>Xylanibacter</taxon>
    </lineage>
</organism>
<dbReference type="OrthoDB" id="9776077at2"/>
<evidence type="ECO:0000256" key="3">
    <source>
        <dbReference type="ARBA" id="ARBA00023169"/>
    </source>
</evidence>
<dbReference type="Proteomes" id="UP000184130">
    <property type="component" value="Unassembled WGS sequence"/>
</dbReference>
<dbReference type="EMBL" id="FRBD01000001">
    <property type="protein sequence ID" value="SHK29182.1"/>
    <property type="molecule type" value="Genomic_DNA"/>
</dbReference>
<evidence type="ECO:0000259" key="4">
    <source>
        <dbReference type="Pfam" id="PF11380"/>
    </source>
</evidence>
<reference evidence="5 6" key="1">
    <citation type="submission" date="2016-11" db="EMBL/GenBank/DDBJ databases">
        <authorList>
            <person name="Jaros S."/>
            <person name="Januszkiewicz K."/>
            <person name="Wedrychowicz H."/>
        </authorList>
    </citation>
    <scope>NUCLEOTIDE SEQUENCE [LARGE SCALE GENOMIC DNA]</scope>
    <source>
        <strain evidence="5 6">KHT3</strain>
    </source>
</reference>
<comment type="similarity">
    <text evidence="1">Belongs to the stealth family.</text>
</comment>
<gene>
    <name evidence="5" type="ORF">SAMN05216463_101154</name>
</gene>
<evidence type="ECO:0000256" key="2">
    <source>
        <dbReference type="ARBA" id="ARBA00022679"/>
    </source>
</evidence>
<dbReference type="InterPro" id="IPR047141">
    <property type="entry name" value="Stealth"/>
</dbReference>
<accession>A0A1M6R9Q6</accession>
<evidence type="ECO:0000256" key="1">
    <source>
        <dbReference type="ARBA" id="ARBA00007583"/>
    </source>
</evidence>
<evidence type="ECO:0000313" key="6">
    <source>
        <dbReference type="Proteomes" id="UP000184130"/>
    </source>
</evidence>
<dbReference type="PANTHER" id="PTHR24045:SF0">
    <property type="entry name" value="N-ACETYLGLUCOSAMINE-1-PHOSPHOTRANSFERASE SUBUNITS ALPHA_BETA"/>
    <property type="match status" value="1"/>
</dbReference>
<proteinExistence type="inferred from homology"/>
<dbReference type="Pfam" id="PF11380">
    <property type="entry name" value="Stealth_CR2"/>
    <property type="match status" value="1"/>
</dbReference>
<feature type="domain" description="Stealth protein CR2 conserved region 2" evidence="4">
    <location>
        <begin position="39"/>
        <end position="139"/>
    </location>
</feature>
<keyword evidence="3" id="KW-0270">Exopolysaccharide synthesis</keyword>
<sequence length="338" mass="40498">MGNKEKIDFVVTWLDSNDPEWQQQYRQLRPGPHAEDKGRFRNWDLFRYWFRAVEMYAPWVNKVFLVTNGKFPDWINRNHPKLVLVSHADFMPKEYLPTFNSCAIEICLGRIPGLSEHFVYFNDDFYINQPTEPTWYFRNGLPCDCNAEKYETPTYNPRGLFSNKIQVFCNVGVLNYHFNRQRTVRQAPWKWYGTHLWGKFFVPSLLFFGKQQFVAFALRHVEQPMLRSVLDEIWEQESEMCKRTCSQFREDVSLNPYIVRYWQFATNRFHPVRNNFGKYMTINVKSLKQIGAALRSKKIHSLCLNDTTQVQDEDFQECRTFLHRAFDAKFPHKSTFEL</sequence>
<dbReference type="GO" id="GO:0000271">
    <property type="term" value="P:polysaccharide biosynthetic process"/>
    <property type="evidence" value="ECO:0007669"/>
    <property type="project" value="UniProtKB-KW"/>
</dbReference>
<evidence type="ECO:0000313" key="5">
    <source>
        <dbReference type="EMBL" id="SHK29182.1"/>
    </source>
</evidence>
<dbReference type="GO" id="GO:0016772">
    <property type="term" value="F:transferase activity, transferring phosphorus-containing groups"/>
    <property type="evidence" value="ECO:0007669"/>
    <property type="project" value="InterPro"/>
</dbReference>
<dbReference type="AlphaFoldDB" id="A0A1M6R9Q6"/>
<protein>
    <submittedName>
        <fullName evidence="5">Stealth protein CR1, conserved region 1</fullName>
    </submittedName>
</protein>
<dbReference type="InterPro" id="IPR021520">
    <property type="entry name" value="Stealth_CR2"/>
</dbReference>
<dbReference type="RefSeq" id="WP_073203802.1">
    <property type="nucleotide sequence ID" value="NZ_FRBD01000001.1"/>
</dbReference>